<evidence type="ECO:0000313" key="3">
    <source>
        <dbReference type="Proteomes" id="UP000665561"/>
    </source>
</evidence>
<keyword evidence="3" id="KW-1185">Reference proteome</keyword>
<proteinExistence type="predicted"/>
<evidence type="ECO:0000313" key="2">
    <source>
        <dbReference type="EMBL" id="NBD22974.1"/>
    </source>
</evidence>
<name>A0ABW9XK42_9BACL</name>
<dbReference type="SFLD" id="SFLDG01129">
    <property type="entry name" value="C1.5:_HAD__Beta-PGM__Phosphata"/>
    <property type="match status" value="1"/>
</dbReference>
<evidence type="ECO:0000256" key="1">
    <source>
        <dbReference type="ARBA" id="ARBA00022801"/>
    </source>
</evidence>
<protein>
    <submittedName>
        <fullName evidence="2">HAD hydrolase-like protein</fullName>
    </submittedName>
</protein>
<sequence length="277" mass="31379">MEWMKEIRVLVFDLDGTLYQDENFIRPYLTYLFQDGDESVVSRWQTETERILKGEHPVKVGHFFSKAHKSGVRHKDGQPLSLYDWEGMDVEHPIESLRHSEGEMHYIGDSWGVLGAIAELVGIPPAVRSQAFLSVRRDMIGNLNSITPHEGVNAAIRGLKSIRHKLLMTNSPEEAAVGFVAKLGLENAFDTVVYGGNKPDGLIEYLRRYMNENGIAPGQIASIGDNAWNELYPIKRMGGRTVLVSRYETHDEEAWDLRIRTLDELAAFLLQLESDPE</sequence>
<dbReference type="SFLD" id="SFLDS00003">
    <property type="entry name" value="Haloacid_Dehalogenase"/>
    <property type="match status" value="1"/>
</dbReference>
<gene>
    <name evidence="2" type="ORF">GT019_03710</name>
</gene>
<dbReference type="PANTHER" id="PTHR43316">
    <property type="entry name" value="HYDROLASE, HALOACID DELAHOGENASE-RELATED"/>
    <property type="match status" value="1"/>
</dbReference>
<comment type="caution">
    <text evidence="2">The sequence shown here is derived from an EMBL/GenBank/DDBJ whole genome shotgun (WGS) entry which is preliminary data.</text>
</comment>
<dbReference type="Gene3D" id="3.40.50.1000">
    <property type="entry name" value="HAD superfamily/HAD-like"/>
    <property type="match status" value="1"/>
</dbReference>
<dbReference type="SUPFAM" id="SSF56784">
    <property type="entry name" value="HAD-like"/>
    <property type="match status" value="1"/>
</dbReference>
<keyword evidence="1" id="KW-0378">Hydrolase</keyword>
<dbReference type="InterPro" id="IPR051540">
    <property type="entry name" value="S-2-haloacid_dehalogenase"/>
</dbReference>
<dbReference type="EMBL" id="JAAAMV010000001">
    <property type="protein sequence ID" value="NBD22974.1"/>
    <property type="molecule type" value="Genomic_DNA"/>
</dbReference>
<reference evidence="2 3" key="1">
    <citation type="submission" date="2020-01" db="EMBL/GenBank/DDBJ databases">
        <title>Paenibacillus soybeanensis sp. nov. isolated from the nodules of soybean (Glycine max(L.) Merr).</title>
        <authorList>
            <person name="Wang H."/>
        </authorList>
    </citation>
    <scope>NUCLEOTIDE SEQUENCE [LARGE SCALE GENOMIC DNA]</scope>
    <source>
        <strain evidence="2 3">T1</strain>
    </source>
</reference>
<dbReference type="InterPro" id="IPR023214">
    <property type="entry name" value="HAD_sf"/>
</dbReference>
<accession>A0ABW9XK42</accession>
<dbReference type="Proteomes" id="UP000665561">
    <property type="component" value="Unassembled WGS sequence"/>
</dbReference>
<organism evidence="2 3">
    <name type="scientific">Paenibacillus glycinis</name>
    <dbReference type="NCBI Taxonomy" id="2697035"/>
    <lineage>
        <taxon>Bacteria</taxon>
        <taxon>Bacillati</taxon>
        <taxon>Bacillota</taxon>
        <taxon>Bacilli</taxon>
        <taxon>Bacillales</taxon>
        <taxon>Paenibacillaceae</taxon>
        <taxon>Paenibacillus</taxon>
    </lineage>
</organism>
<dbReference type="InterPro" id="IPR036412">
    <property type="entry name" value="HAD-like_sf"/>
</dbReference>
<dbReference type="Pfam" id="PF00702">
    <property type="entry name" value="Hydrolase"/>
    <property type="match status" value="1"/>
</dbReference>